<keyword evidence="3" id="KW-1185">Reference proteome</keyword>
<dbReference type="Proteomes" id="UP000823388">
    <property type="component" value="Chromosome 9N"/>
</dbReference>
<gene>
    <name evidence="2" type="ORF">PVAP13_9NG654800</name>
</gene>
<evidence type="ECO:0000313" key="2">
    <source>
        <dbReference type="EMBL" id="KAG2542679.1"/>
    </source>
</evidence>
<sequence>MGESSARRRRRRDQLETLVRPAPRPRDRENEALGRLDAADGAVVVRRRSRRDATGQSAGKGGGWRGGFRSRALDWRREGFGDLLRRETGDHRAIRFPIAGPAARGPGSGIEGIRGAIRWGPALSTDPCWCCCWCPCPGPGEGESEVPGPADDVSGVPCRLSPSRYSGGCWRSAKRRWCTGGATGS</sequence>
<dbReference type="AlphaFoldDB" id="A0A8T0N3L7"/>
<reference evidence="2" key="1">
    <citation type="submission" date="2020-05" db="EMBL/GenBank/DDBJ databases">
        <title>WGS assembly of Panicum virgatum.</title>
        <authorList>
            <person name="Lovell J.T."/>
            <person name="Jenkins J."/>
            <person name="Shu S."/>
            <person name="Juenger T.E."/>
            <person name="Schmutz J."/>
        </authorList>
    </citation>
    <scope>NUCLEOTIDE SEQUENCE</scope>
    <source>
        <strain evidence="2">AP13</strain>
    </source>
</reference>
<protein>
    <submittedName>
        <fullName evidence="2">Uncharacterized protein</fullName>
    </submittedName>
</protein>
<organism evidence="2 3">
    <name type="scientific">Panicum virgatum</name>
    <name type="common">Blackwell switchgrass</name>
    <dbReference type="NCBI Taxonomy" id="38727"/>
    <lineage>
        <taxon>Eukaryota</taxon>
        <taxon>Viridiplantae</taxon>
        <taxon>Streptophyta</taxon>
        <taxon>Embryophyta</taxon>
        <taxon>Tracheophyta</taxon>
        <taxon>Spermatophyta</taxon>
        <taxon>Magnoliopsida</taxon>
        <taxon>Liliopsida</taxon>
        <taxon>Poales</taxon>
        <taxon>Poaceae</taxon>
        <taxon>PACMAD clade</taxon>
        <taxon>Panicoideae</taxon>
        <taxon>Panicodae</taxon>
        <taxon>Paniceae</taxon>
        <taxon>Panicinae</taxon>
        <taxon>Panicum</taxon>
        <taxon>Panicum sect. Hiantes</taxon>
    </lineage>
</organism>
<proteinExistence type="predicted"/>
<dbReference type="EMBL" id="CM029054">
    <property type="protein sequence ID" value="KAG2542679.1"/>
    <property type="molecule type" value="Genomic_DNA"/>
</dbReference>
<evidence type="ECO:0000313" key="3">
    <source>
        <dbReference type="Proteomes" id="UP000823388"/>
    </source>
</evidence>
<name>A0A8T0N3L7_PANVG</name>
<accession>A0A8T0N3L7</accession>
<evidence type="ECO:0000256" key="1">
    <source>
        <dbReference type="SAM" id="MobiDB-lite"/>
    </source>
</evidence>
<comment type="caution">
    <text evidence="2">The sequence shown here is derived from an EMBL/GenBank/DDBJ whole genome shotgun (WGS) entry which is preliminary data.</text>
</comment>
<feature type="region of interest" description="Disordered" evidence="1">
    <location>
        <begin position="1"/>
        <end position="66"/>
    </location>
</feature>
<feature type="compositionally biased region" description="Basic and acidic residues" evidence="1">
    <location>
        <begin position="24"/>
        <end position="38"/>
    </location>
</feature>